<evidence type="ECO:0000313" key="2">
    <source>
        <dbReference type="EMBL" id="UZF84929.1"/>
    </source>
</evidence>
<feature type="signal peptide" evidence="1">
    <location>
        <begin position="1"/>
        <end position="29"/>
    </location>
</feature>
<dbReference type="AlphaFoldDB" id="A0A9E8CM56"/>
<dbReference type="EMBL" id="CP102774">
    <property type="protein sequence ID" value="UZF84929.1"/>
    <property type="molecule type" value="Genomic_DNA"/>
</dbReference>
<sequence length="171" mass="18002">MITRRSFLTTTVIGASLALLPAGLSVALAQGAPIGSVSVVFSPTVREGWGDNVVVVRSELERTLADILGPGFQRGAGNRLVVSVNSLWLASSAGGNGGGGGRRHGDGGGSDSDYLESTVTLYDRAGRAIQSWPIRSTENANSVLWTLPDASERRLAALARNNAWWIKHYLG</sequence>
<evidence type="ECO:0000256" key="1">
    <source>
        <dbReference type="SAM" id="SignalP"/>
    </source>
</evidence>
<gene>
    <name evidence="2" type="ORF">NWE54_13895</name>
</gene>
<organism evidence="2">
    <name type="scientific">Bosea sp. NBC_00436</name>
    <dbReference type="NCBI Taxonomy" id="2969620"/>
    <lineage>
        <taxon>Bacteria</taxon>
        <taxon>Pseudomonadati</taxon>
        <taxon>Pseudomonadota</taxon>
        <taxon>Alphaproteobacteria</taxon>
        <taxon>Hyphomicrobiales</taxon>
        <taxon>Boseaceae</taxon>
        <taxon>Bosea</taxon>
    </lineage>
</organism>
<protein>
    <recommendedName>
        <fullName evidence="3">Twin-arginine translocation pathway signal</fullName>
    </recommendedName>
</protein>
<feature type="chain" id="PRO_5039491745" description="Twin-arginine translocation pathway signal" evidence="1">
    <location>
        <begin position="30"/>
        <end position="171"/>
    </location>
</feature>
<keyword evidence="1" id="KW-0732">Signal</keyword>
<accession>A0A9E8CM56</accession>
<name>A0A9E8CM56_9HYPH</name>
<evidence type="ECO:0008006" key="3">
    <source>
        <dbReference type="Google" id="ProtNLM"/>
    </source>
</evidence>
<dbReference type="InterPro" id="IPR006311">
    <property type="entry name" value="TAT_signal"/>
</dbReference>
<dbReference type="PROSITE" id="PS51318">
    <property type="entry name" value="TAT"/>
    <property type="match status" value="1"/>
</dbReference>
<proteinExistence type="predicted"/>
<reference evidence="2" key="1">
    <citation type="submission" date="2022-08" db="EMBL/GenBank/DDBJ databases">
        <title>Complete Genome Sequences of 2 Bosea sp. soil isolates.</title>
        <authorList>
            <person name="Alvarez Arevalo M."/>
            <person name="Sterndorff E.B."/>
            <person name="Faurdal D."/>
            <person name="Joergensen T.S."/>
            <person name="Weber T."/>
        </authorList>
    </citation>
    <scope>NUCLEOTIDE SEQUENCE</scope>
    <source>
        <strain evidence="2">NBC_00436</strain>
    </source>
</reference>